<feature type="compositionally biased region" description="Acidic residues" evidence="1">
    <location>
        <begin position="130"/>
        <end position="142"/>
    </location>
</feature>
<dbReference type="Proteomes" id="UP001341840">
    <property type="component" value="Unassembled WGS sequence"/>
</dbReference>
<reference evidence="2 3" key="1">
    <citation type="journal article" date="2023" name="Plants (Basel)">
        <title>Bridging the Gap: Combining Genomics and Transcriptomics Approaches to Understand Stylosanthes scabra, an Orphan Legume from the Brazilian Caatinga.</title>
        <authorList>
            <person name="Ferreira-Neto J.R.C."/>
            <person name="da Silva M.D."/>
            <person name="Binneck E."/>
            <person name="de Melo N.F."/>
            <person name="da Silva R.H."/>
            <person name="de Melo A.L.T.M."/>
            <person name="Pandolfi V."/>
            <person name="Bustamante F.O."/>
            <person name="Brasileiro-Vidal A.C."/>
            <person name="Benko-Iseppon A.M."/>
        </authorList>
    </citation>
    <scope>NUCLEOTIDE SEQUENCE [LARGE SCALE GENOMIC DNA]</scope>
    <source>
        <tissue evidence="2">Leaves</tissue>
    </source>
</reference>
<organism evidence="2 3">
    <name type="scientific">Stylosanthes scabra</name>
    <dbReference type="NCBI Taxonomy" id="79078"/>
    <lineage>
        <taxon>Eukaryota</taxon>
        <taxon>Viridiplantae</taxon>
        <taxon>Streptophyta</taxon>
        <taxon>Embryophyta</taxon>
        <taxon>Tracheophyta</taxon>
        <taxon>Spermatophyta</taxon>
        <taxon>Magnoliopsida</taxon>
        <taxon>eudicotyledons</taxon>
        <taxon>Gunneridae</taxon>
        <taxon>Pentapetalae</taxon>
        <taxon>rosids</taxon>
        <taxon>fabids</taxon>
        <taxon>Fabales</taxon>
        <taxon>Fabaceae</taxon>
        <taxon>Papilionoideae</taxon>
        <taxon>50 kb inversion clade</taxon>
        <taxon>dalbergioids sensu lato</taxon>
        <taxon>Dalbergieae</taxon>
        <taxon>Pterocarpus clade</taxon>
        <taxon>Stylosanthes</taxon>
    </lineage>
</organism>
<name>A0ABU6TQT9_9FABA</name>
<accession>A0ABU6TQT9</accession>
<comment type="caution">
    <text evidence="2">The sequence shown here is derived from an EMBL/GenBank/DDBJ whole genome shotgun (WGS) entry which is preliminary data.</text>
</comment>
<proteinExistence type="predicted"/>
<evidence type="ECO:0000313" key="2">
    <source>
        <dbReference type="EMBL" id="MED6150238.1"/>
    </source>
</evidence>
<protein>
    <submittedName>
        <fullName evidence="2">Uncharacterized protein</fullName>
    </submittedName>
</protein>
<sequence>MRPILPKICWNEIEEWEIEWEEIKARLNLKQEQQQQSQIIQETTQFQSSIEQEIQAKIEEDQEIKHKTASKDELEEALETLDQENFQTIQIHTNSVSQLHVEGEAGTLQNAIDKSVTRIIDQKQQKENEAELDEPGSGDDDLAGGFEDRHAGKWSELVRVVLVQRPPPETLDLNSHAVVEEEREPSALELEIREQRRHHHPTVAAVSTEKRRQTLFRSGGCGGGEVVAMPGSRPKALPLGRIFLLNPPPLISAVFPWDCNKSSVAAAGNDPEDGAFAKGKLEDVANIGNRIGLSEMHYRERDDFKSSGGAWRGTEGKHSRGAWMGVLVVREVVGVVVAGANVARRSGGHLELKGIPSISLFSSSDEGGQMEWSLGDSC</sequence>
<keyword evidence="3" id="KW-1185">Reference proteome</keyword>
<feature type="region of interest" description="Disordered" evidence="1">
    <location>
        <begin position="124"/>
        <end position="147"/>
    </location>
</feature>
<evidence type="ECO:0000256" key="1">
    <source>
        <dbReference type="SAM" id="MobiDB-lite"/>
    </source>
</evidence>
<evidence type="ECO:0000313" key="3">
    <source>
        <dbReference type="Proteomes" id="UP001341840"/>
    </source>
</evidence>
<dbReference type="EMBL" id="JASCZI010091415">
    <property type="protein sequence ID" value="MED6150238.1"/>
    <property type="molecule type" value="Genomic_DNA"/>
</dbReference>
<gene>
    <name evidence="2" type="ORF">PIB30_070468</name>
</gene>